<accession>A0A650EPH0</accession>
<evidence type="ECO:0000256" key="1">
    <source>
        <dbReference type="ARBA" id="ARBA00004651"/>
    </source>
</evidence>
<keyword evidence="5 6" id="KW-0472">Membrane</keyword>
<evidence type="ECO:0000256" key="5">
    <source>
        <dbReference type="ARBA" id="ARBA00023136"/>
    </source>
</evidence>
<feature type="transmembrane region" description="Helical" evidence="6">
    <location>
        <begin position="101"/>
        <end position="119"/>
    </location>
</feature>
<organism evidence="7">
    <name type="scientific">uncultured Elusimicrobia bacterium</name>
    <dbReference type="NCBI Taxonomy" id="699876"/>
    <lineage>
        <taxon>Bacteria</taxon>
        <taxon>Pseudomonadati</taxon>
        <taxon>Elusimicrobiota</taxon>
        <taxon>Elusimicrobia</taxon>
        <taxon>environmental samples</taxon>
    </lineage>
</organism>
<reference evidence="7" key="1">
    <citation type="journal article" date="2020" name="J. ISSAAS">
        <title>Lactobacilli and other gastrointestinal microbiota of Peromyscus leucopus, reservoir host for agents of Lyme disease and other zoonoses in North America.</title>
        <authorList>
            <person name="Milovic A."/>
            <person name="Bassam K."/>
            <person name="Shao H."/>
            <person name="Chatzistamou I."/>
            <person name="Tufts D.M."/>
            <person name="Diuk-Wasser M."/>
            <person name="Barbour A.G."/>
        </authorList>
    </citation>
    <scope>NUCLEOTIDE SEQUENCE</scope>
    <source>
        <strain evidence="7">LL30</strain>
    </source>
</reference>
<evidence type="ECO:0000256" key="3">
    <source>
        <dbReference type="ARBA" id="ARBA00022692"/>
    </source>
</evidence>
<name>A0A650EPH0_9BACT</name>
<dbReference type="GO" id="GO:0043190">
    <property type="term" value="C:ATP-binding cassette (ABC) transporter complex"/>
    <property type="evidence" value="ECO:0007669"/>
    <property type="project" value="TreeGrafter"/>
</dbReference>
<evidence type="ECO:0000256" key="6">
    <source>
        <dbReference type="SAM" id="Phobius"/>
    </source>
</evidence>
<keyword evidence="4 6" id="KW-1133">Transmembrane helix</keyword>
<dbReference type="PANTHER" id="PTHR33529">
    <property type="entry name" value="SLR0882 PROTEIN-RELATED"/>
    <property type="match status" value="1"/>
</dbReference>
<feature type="transmembrane region" description="Helical" evidence="6">
    <location>
        <begin position="282"/>
        <end position="301"/>
    </location>
</feature>
<comment type="subcellular location">
    <subcellularLocation>
        <location evidence="1">Cell membrane</location>
        <topology evidence="1">Multi-pass membrane protein</topology>
    </subcellularLocation>
</comment>
<proteinExistence type="predicted"/>
<feature type="transmembrane region" description="Helical" evidence="6">
    <location>
        <begin position="308"/>
        <end position="333"/>
    </location>
</feature>
<protein>
    <submittedName>
        <fullName evidence="7">LPS export ABC transporter permease LptG</fullName>
    </submittedName>
</protein>
<sequence length="363" mass="40815">MRAHLIYKYISKKFWGPFCFALGVFAALVMLGDTFEKMKSLNNGVATIWDVLTYSMLTFPNWLTTIMPVACLLASISVISEMVSNGEWTACIAGGFSPRQLFKPVIACILMVVAATMLLQEFIVPPLLAKSENIYYTRLKPTPGYNQTLEPNVIIKVAPTQMLFAKMVDLSQGTMTKVSLDTYNSEWDIAEQIVAEQMVWDNQADHWLFVNGLIRTFTGPTNTSEKHFEKEAAPLSIRPDQMSVSQVDEKLMSIRDLSKRIRFHKQTGISSYSAETVRQSKLATPFATVIMCLLGMPFAISSKRKSKILNIIASMVIAFAFWSFISMCTAIGVNGYVNPFIAGWGPVAFFTLVVFFEFKWMRL</sequence>
<evidence type="ECO:0000313" key="7">
    <source>
        <dbReference type="EMBL" id="QGT50794.1"/>
    </source>
</evidence>
<feature type="transmembrane region" description="Helical" evidence="6">
    <location>
        <begin position="339"/>
        <end position="358"/>
    </location>
</feature>
<keyword evidence="3 6" id="KW-0812">Transmembrane</keyword>
<feature type="transmembrane region" description="Helical" evidence="6">
    <location>
        <begin position="59"/>
        <end position="80"/>
    </location>
</feature>
<dbReference type="GO" id="GO:0015920">
    <property type="term" value="P:lipopolysaccharide transport"/>
    <property type="evidence" value="ECO:0007669"/>
    <property type="project" value="TreeGrafter"/>
</dbReference>
<gene>
    <name evidence="7" type="ORF">Elusimicrob2101_0570</name>
</gene>
<dbReference type="PANTHER" id="PTHR33529:SF8">
    <property type="entry name" value="PERMEASE, YJGP_YJGQ FAMILY"/>
    <property type="match status" value="1"/>
</dbReference>
<evidence type="ECO:0000256" key="2">
    <source>
        <dbReference type="ARBA" id="ARBA00022475"/>
    </source>
</evidence>
<evidence type="ECO:0000256" key="4">
    <source>
        <dbReference type="ARBA" id="ARBA00022989"/>
    </source>
</evidence>
<feature type="transmembrane region" description="Helical" evidence="6">
    <location>
        <begin position="14"/>
        <end position="32"/>
    </location>
</feature>
<dbReference type="Pfam" id="PF03739">
    <property type="entry name" value="LptF_LptG"/>
    <property type="match status" value="1"/>
</dbReference>
<dbReference type="EMBL" id="MN577572">
    <property type="protein sequence ID" value="QGT50794.1"/>
    <property type="molecule type" value="Genomic_DNA"/>
</dbReference>
<dbReference type="AlphaFoldDB" id="A0A650EPH0"/>
<keyword evidence="2" id="KW-1003">Cell membrane</keyword>
<dbReference type="InterPro" id="IPR005495">
    <property type="entry name" value="LptG/LptF_permease"/>
</dbReference>